<evidence type="ECO:0000313" key="2">
    <source>
        <dbReference type="Proteomes" id="UP000264880"/>
    </source>
</evidence>
<gene>
    <name evidence="1" type="ORF">BHAMNSH16_08345</name>
</gene>
<dbReference type="PANTHER" id="PTHR31118:SF12">
    <property type="entry name" value="CYCLASE-LIKE PROTEIN 2"/>
    <property type="match status" value="1"/>
</dbReference>
<dbReference type="PANTHER" id="PTHR31118">
    <property type="entry name" value="CYCLASE-LIKE PROTEIN 2"/>
    <property type="match status" value="1"/>
</dbReference>
<dbReference type="Pfam" id="PF04199">
    <property type="entry name" value="Cyclase"/>
    <property type="match status" value="1"/>
</dbReference>
<accession>A0AAC9TUT4</accession>
<dbReference type="InterPro" id="IPR037175">
    <property type="entry name" value="KFase_sf"/>
</dbReference>
<reference evidence="1 2" key="1">
    <citation type="submission" date="2017-02" db="EMBL/GenBank/DDBJ databases">
        <title>Complete genome sequence of Brachyspira hampsonii genomovar I strain NSH-16 (ATCC BAA-2463).</title>
        <authorList>
            <person name="Mirajkar N.S."/>
            <person name="Gebhart C.J."/>
        </authorList>
    </citation>
    <scope>NUCLEOTIDE SEQUENCE [LARGE SCALE GENOMIC DNA]</scope>
    <source>
        <strain evidence="1 2">NSH-16</strain>
    </source>
</reference>
<keyword evidence="2" id="KW-1185">Reference proteome</keyword>
<proteinExistence type="predicted"/>
<dbReference type="EMBL" id="CP019914">
    <property type="protein sequence ID" value="ASJ21649.1"/>
    <property type="molecule type" value="Genomic_DNA"/>
</dbReference>
<dbReference type="GO" id="GO:0019441">
    <property type="term" value="P:L-tryptophan catabolic process to kynurenine"/>
    <property type="evidence" value="ECO:0007669"/>
    <property type="project" value="InterPro"/>
</dbReference>
<dbReference type="Proteomes" id="UP000264880">
    <property type="component" value="Chromosome"/>
</dbReference>
<dbReference type="AlphaFoldDB" id="A0AAC9TUT4"/>
<evidence type="ECO:0000313" key="1">
    <source>
        <dbReference type="EMBL" id="ASJ21649.1"/>
    </source>
</evidence>
<dbReference type="KEGG" id="bhp:BHAMNSH16_08345"/>
<dbReference type="InterPro" id="IPR007325">
    <property type="entry name" value="KFase/CYL"/>
</dbReference>
<protein>
    <submittedName>
        <fullName evidence="1">Cyclase</fullName>
    </submittedName>
</protein>
<dbReference type="GO" id="GO:0004061">
    <property type="term" value="F:arylformamidase activity"/>
    <property type="evidence" value="ECO:0007669"/>
    <property type="project" value="InterPro"/>
</dbReference>
<dbReference type="SUPFAM" id="SSF102198">
    <property type="entry name" value="Putative cyclase"/>
    <property type="match status" value="1"/>
</dbReference>
<name>A0AAC9TUT4_9SPIR</name>
<dbReference type="Gene3D" id="3.50.30.50">
    <property type="entry name" value="Putative cyclase"/>
    <property type="match status" value="1"/>
</dbReference>
<sequence>MIIDLSATIYDKIPSYPGNPEVVIKHTNDRNNSGFYVTNIAMSVHTATHVDTPLHCIDEKPTTENIDLSHYVGNAYCIDVPTDKGCTIKLPSDFDFNKIRGNDIVLFRTGWENKMGTDEYFDLWPYIDEKLAEKLVELKIKTVGLDTPSVDSLETNNLTHKILFSNNICIIESLVNLEKLKNRSFFFSAAPLKIKDGEGSPVRAYAIID</sequence>
<dbReference type="RefSeq" id="WP_008729433.1">
    <property type="nucleotide sequence ID" value="NZ_CP019914.1"/>
</dbReference>
<organism evidence="1 2">
    <name type="scientific">Brachyspira hampsonii</name>
    <dbReference type="NCBI Taxonomy" id="1287055"/>
    <lineage>
        <taxon>Bacteria</taxon>
        <taxon>Pseudomonadati</taxon>
        <taxon>Spirochaetota</taxon>
        <taxon>Spirochaetia</taxon>
        <taxon>Brachyspirales</taxon>
        <taxon>Brachyspiraceae</taxon>
        <taxon>Brachyspira</taxon>
    </lineage>
</organism>